<keyword evidence="2" id="KW-1185">Reference proteome</keyword>
<evidence type="ECO:0000313" key="1">
    <source>
        <dbReference type="EMBL" id="TGG93456.1"/>
    </source>
</evidence>
<dbReference type="Proteomes" id="UP000297475">
    <property type="component" value="Unassembled WGS sequence"/>
</dbReference>
<reference evidence="1 2" key="1">
    <citation type="submission" date="2019-04" db="EMBL/GenBank/DDBJ databases">
        <title>Natronospirillum operosus gen. nov., sp. nov., a haloalkaliphilic satellite isolated from decaying biomass of laboratory culture of cyanobacterium Geitlerinema sp. and proposal of Natronospirillaceae fam. nov. and Saccharospirillaceae fam. nov.</title>
        <authorList>
            <person name="Kevbrin V."/>
            <person name="Boltyanskaya Y."/>
            <person name="Koziaeva V."/>
            <person name="Grouzdev D.S."/>
            <person name="Park M."/>
            <person name="Cho J."/>
        </authorList>
    </citation>
    <scope>NUCLEOTIDE SEQUENCE [LARGE SCALE GENOMIC DNA]</scope>
    <source>
        <strain evidence="1 2">G-116</strain>
    </source>
</reference>
<proteinExistence type="predicted"/>
<sequence>MTTIENMVRQHQNWLDQAEGLVDRKLRYLREDLNDGDLVSMINISDALGSLATYYGISGMLSNHTQLTTKNDYLSHSIIYRFWALKIRAKHFSKTYFLRGTNKAPNLTNQMSNAACLLACFIAIEKDDKADFTADILEGMFTTDGAINANYLKERRFEPFMMWLYSAYSGKTLSKNFEFREYGVYQKLIDSWHSPELISDPILELCDYHLVNSDDTGGRRDPEFKNSPFDLLPFEIWAIFSTRKKLGMVMPEIDHPLLSFSKNIKDDLHLVPDDLALEIEAAYNSIFNS</sequence>
<evidence type="ECO:0000313" key="2">
    <source>
        <dbReference type="Proteomes" id="UP000297475"/>
    </source>
</evidence>
<name>A0A4Z0WE58_9GAMM</name>
<dbReference type="OrthoDB" id="6852880at2"/>
<gene>
    <name evidence="1" type="ORF">E4656_10435</name>
</gene>
<comment type="caution">
    <text evidence="1">The sequence shown here is derived from an EMBL/GenBank/DDBJ whole genome shotgun (WGS) entry which is preliminary data.</text>
</comment>
<accession>A0A4Z0WE58</accession>
<organism evidence="1 2">
    <name type="scientific">Natronospirillum operosum</name>
    <dbReference type="NCBI Taxonomy" id="2759953"/>
    <lineage>
        <taxon>Bacteria</taxon>
        <taxon>Pseudomonadati</taxon>
        <taxon>Pseudomonadota</taxon>
        <taxon>Gammaproteobacteria</taxon>
        <taxon>Oceanospirillales</taxon>
        <taxon>Natronospirillaceae</taxon>
        <taxon>Natronospirillum</taxon>
    </lineage>
</organism>
<dbReference type="AlphaFoldDB" id="A0A4Z0WE58"/>
<dbReference type="EMBL" id="SRMF01000003">
    <property type="protein sequence ID" value="TGG93456.1"/>
    <property type="molecule type" value="Genomic_DNA"/>
</dbReference>
<dbReference type="RefSeq" id="WP_135483165.1">
    <property type="nucleotide sequence ID" value="NZ_SRMF01000003.1"/>
</dbReference>
<protein>
    <submittedName>
        <fullName evidence="1">Uncharacterized protein</fullName>
    </submittedName>
</protein>